<sequence length="208" mass="21344">NASDVKATTDGLASDIATKANAADVKTTTDGLAADIATKANAAETTTALATKANASDVKATTDGLASDIATKANAAETTTALGLKADNTNVVHLTENETIAGNKTFTGVTNISGALTNNIISVVSNTTLGVGNYTVLCNATGGDFTVTLPDASSCQGRVYVIRKTDETNNTLSFSSPIHITDSSTFTSLNYPKTIRVQAIGNYWSLID</sequence>
<dbReference type="EMBL" id="PQVG01000006">
    <property type="protein sequence ID" value="POY38904.1"/>
    <property type="molecule type" value="Genomic_DNA"/>
</dbReference>
<comment type="caution">
    <text evidence="1">The sequence shown here is derived from an EMBL/GenBank/DDBJ whole genome shotgun (WGS) entry which is preliminary data.</text>
</comment>
<accession>A0A2S5A8R8</accession>
<proteinExistence type="predicted"/>
<feature type="non-terminal residue" evidence="1">
    <location>
        <position position="1"/>
    </location>
</feature>
<evidence type="ECO:0000313" key="2">
    <source>
        <dbReference type="Proteomes" id="UP000237310"/>
    </source>
</evidence>
<dbReference type="Gene3D" id="6.10.140.2190">
    <property type="match status" value="1"/>
</dbReference>
<keyword evidence="2" id="KW-1185">Reference proteome</keyword>
<gene>
    <name evidence="1" type="ORF">C3L50_12355</name>
</gene>
<protein>
    <submittedName>
        <fullName evidence="1">Uncharacterized protein</fullName>
    </submittedName>
</protein>
<organism evidence="1 2">
    <name type="scientific">Flavobacterium alvei</name>
    <dbReference type="NCBI Taxonomy" id="2080416"/>
    <lineage>
        <taxon>Bacteria</taxon>
        <taxon>Pseudomonadati</taxon>
        <taxon>Bacteroidota</taxon>
        <taxon>Flavobacteriia</taxon>
        <taxon>Flavobacteriales</taxon>
        <taxon>Flavobacteriaceae</taxon>
        <taxon>Flavobacterium</taxon>
    </lineage>
</organism>
<dbReference type="SUPFAM" id="SSF69349">
    <property type="entry name" value="Phage fibre proteins"/>
    <property type="match status" value="1"/>
</dbReference>
<dbReference type="AlphaFoldDB" id="A0A2S5A8R8"/>
<name>A0A2S5A8R8_9FLAO</name>
<evidence type="ECO:0000313" key="1">
    <source>
        <dbReference type="EMBL" id="POY38904.1"/>
    </source>
</evidence>
<dbReference type="Proteomes" id="UP000237310">
    <property type="component" value="Unassembled WGS sequence"/>
</dbReference>
<reference evidence="1 2" key="1">
    <citation type="submission" date="2018-01" db="EMBL/GenBank/DDBJ databases">
        <authorList>
            <person name="Gaut B.S."/>
            <person name="Morton B.R."/>
            <person name="Clegg M.T."/>
            <person name="Duvall M.R."/>
        </authorList>
    </citation>
    <scope>NUCLEOTIDE SEQUENCE [LARGE SCALE GENOMIC DNA]</scope>
    <source>
        <strain evidence="1 2">HR-AY</strain>
    </source>
</reference>